<dbReference type="InterPro" id="IPR038925">
    <property type="entry name" value="At3g17800-like"/>
</dbReference>
<evidence type="ECO:0000313" key="2">
    <source>
        <dbReference type="EMBL" id="KAK6934941.1"/>
    </source>
</evidence>
<dbReference type="EMBL" id="JBAMMX010000008">
    <property type="protein sequence ID" value="KAK6934941.1"/>
    <property type="molecule type" value="Genomic_DNA"/>
</dbReference>
<dbReference type="Proteomes" id="UP001370490">
    <property type="component" value="Unassembled WGS sequence"/>
</dbReference>
<keyword evidence="1" id="KW-0732">Signal</keyword>
<dbReference type="Pfam" id="PF05542">
    <property type="entry name" value="DUF760"/>
    <property type="match status" value="1"/>
</dbReference>
<protein>
    <submittedName>
        <fullName evidence="2">Uncharacterized protein</fullName>
    </submittedName>
</protein>
<feature type="signal peptide" evidence="1">
    <location>
        <begin position="1"/>
        <end position="21"/>
    </location>
</feature>
<dbReference type="PANTHER" id="PTHR31808">
    <property type="entry name" value="EXPRESSED PROTEIN"/>
    <property type="match status" value="1"/>
</dbReference>
<organism evidence="2 3">
    <name type="scientific">Dillenia turbinata</name>
    <dbReference type="NCBI Taxonomy" id="194707"/>
    <lineage>
        <taxon>Eukaryota</taxon>
        <taxon>Viridiplantae</taxon>
        <taxon>Streptophyta</taxon>
        <taxon>Embryophyta</taxon>
        <taxon>Tracheophyta</taxon>
        <taxon>Spermatophyta</taxon>
        <taxon>Magnoliopsida</taxon>
        <taxon>eudicotyledons</taxon>
        <taxon>Gunneridae</taxon>
        <taxon>Pentapetalae</taxon>
        <taxon>Dilleniales</taxon>
        <taxon>Dilleniaceae</taxon>
        <taxon>Dillenia</taxon>
    </lineage>
</organism>
<keyword evidence="3" id="KW-1185">Reference proteome</keyword>
<dbReference type="PANTHER" id="PTHR31808:SF2">
    <property type="entry name" value="OS04G0596300 PROTEIN"/>
    <property type="match status" value="1"/>
</dbReference>
<evidence type="ECO:0000313" key="3">
    <source>
        <dbReference type="Proteomes" id="UP001370490"/>
    </source>
</evidence>
<gene>
    <name evidence="2" type="ORF">RJ641_035096</name>
</gene>
<dbReference type="InterPro" id="IPR008479">
    <property type="entry name" value="DUF760"/>
</dbReference>
<feature type="chain" id="PRO_5042836909" evidence="1">
    <location>
        <begin position="22"/>
        <end position="224"/>
    </location>
</feature>
<reference evidence="2 3" key="1">
    <citation type="submission" date="2023-12" db="EMBL/GenBank/DDBJ databases">
        <title>A high-quality genome assembly for Dillenia turbinata (Dilleniales).</title>
        <authorList>
            <person name="Chanderbali A."/>
        </authorList>
    </citation>
    <scope>NUCLEOTIDE SEQUENCE [LARGE SCALE GENOMIC DNA]</scope>
    <source>
        <strain evidence="2">LSX21</strain>
        <tissue evidence="2">Leaf</tissue>
    </source>
</reference>
<sequence>EILLMILCNLLLFSLNPPSGSFSDKYCRPIHIYSLQQLINSLRIFRMREMLSKAETPPSAQDLLLYRFVIGKFEATARRIAEIKEKERQKTLEEILYFVIVQKFLDNDPTGRVDFWPNQEQKLESVLSPEAFKMIRSHLSLVLGESNVGPLDTTVQIRKLKLGKLYAASTMYGYFLRRVDQRFQLERSMKTLPEGFIGGKVRYEDASLLNPLWVPNSLIRIVKS</sequence>
<comment type="caution">
    <text evidence="2">The sequence shown here is derived from an EMBL/GenBank/DDBJ whole genome shotgun (WGS) entry which is preliminary data.</text>
</comment>
<evidence type="ECO:0000256" key="1">
    <source>
        <dbReference type="SAM" id="SignalP"/>
    </source>
</evidence>
<feature type="non-terminal residue" evidence="2">
    <location>
        <position position="1"/>
    </location>
</feature>
<name>A0AAN8VRW4_9MAGN</name>
<accession>A0AAN8VRW4</accession>
<dbReference type="AlphaFoldDB" id="A0AAN8VRW4"/>
<proteinExistence type="predicted"/>